<comment type="caution">
    <text evidence="1">The sequence shown here is derived from an EMBL/GenBank/DDBJ whole genome shotgun (WGS) entry which is preliminary data.</text>
</comment>
<gene>
    <name evidence="1" type="ORF">RRG08_027906</name>
</gene>
<dbReference type="AlphaFoldDB" id="A0AAE1A7D2"/>
<accession>A0AAE1A7D2</accession>
<sequence length="77" mass="8944">MLKAATHSTRFTFYLTMPEMKTHQSTSPSKTSSFNVFCEYMDLPGFHHKTFQSIAERIFSAIDDIRNIFSRAAYTVR</sequence>
<evidence type="ECO:0000313" key="1">
    <source>
        <dbReference type="EMBL" id="KAK3782358.1"/>
    </source>
</evidence>
<evidence type="ECO:0000313" key="2">
    <source>
        <dbReference type="Proteomes" id="UP001283361"/>
    </source>
</evidence>
<reference evidence="1" key="1">
    <citation type="journal article" date="2023" name="G3 (Bethesda)">
        <title>A reference genome for the long-term kleptoplast-retaining sea slug Elysia crispata morphotype clarki.</title>
        <authorList>
            <person name="Eastman K.E."/>
            <person name="Pendleton A.L."/>
            <person name="Shaikh M.A."/>
            <person name="Suttiyut T."/>
            <person name="Ogas R."/>
            <person name="Tomko P."/>
            <person name="Gavelis G."/>
            <person name="Widhalm J.R."/>
            <person name="Wisecaver J.H."/>
        </authorList>
    </citation>
    <scope>NUCLEOTIDE SEQUENCE</scope>
    <source>
        <strain evidence="1">ECLA1</strain>
    </source>
</reference>
<proteinExistence type="predicted"/>
<dbReference type="EMBL" id="JAWDGP010002514">
    <property type="protein sequence ID" value="KAK3782358.1"/>
    <property type="molecule type" value="Genomic_DNA"/>
</dbReference>
<keyword evidence="2" id="KW-1185">Reference proteome</keyword>
<dbReference type="Proteomes" id="UP001283361">
    <property type="component" value="Unassembled WGS sequence"/>
</dbReference>
<organism evidence="1 2">
    <name type="scientific">Elysia crispata</name>
    <name type="common">lettuce slug</name>
    <dbReference type="NCBI Taxonomy" id="231223"/>
    <lineage>
        <taxon>Eukaryota</taxon>
        <taxon>Metazoa</taxon>
        <taxon>Spiralia</taxon>
        <taxon>Lophotrochozoa</taxon>
        <taxon>Mollusca</taxon>
        <taxon>Gastropoda</taxon>
        <taxon>Heterobranchia</taxon>
        <taxon>Euthyneura</taxon>
        <taxon>Panpulmonata</taxon>
        <taxon>Sacoglossa</taxon>
        <taxon>Placobranchoidea</taxon>
        <taxon>Plakobranchidae</taxon>
        <taxon>Elysia</taxon>
    </lineage>
</organism>
<protein>
    <submittedName>
        <fullName evidence="1">Uncharacterized protein</fullName>
    </submittedName>
</protein>
<name>A0AAE1A7D2_9GAST</name>